<dbReference type="Proteomes" id="UP001225356">
    <property type="component" value="Unassembled WGS sequence"/>
</dbReference>
<evidence type="ECO:0000256" key="1">
    <source>
        <dbReference type="SAM" id="Phobius"/>
    </source>
</evidence>
<sequence length="61" mass="6485">MRTWTPLTALLVWGGVETTLDTGLGAAILAVVGAGAVFQTGVKWLRGYLGVEVRQRKKAAE</sequence>
<evidence type="ECO:0008006" key="4">
    <source>
        <dbReference type="Google" id="ProtNLM"/>
    </source>
</evidence>
<feature type="transmembrane region" description="Helical" evidence="1">
    <location>
        <begin position="24"/>
        <end position="45"/>
    </location>
</feature>
<evidence type="ECO:0000313" key="2">
    <source>
        <dbReference type="EMBL" id="MDP9842281.1"/>
    </source>
</evidence>
<organism evidence="2 3">
    <name type="scientific">Streptosporangium lutulentum</name>
    <dbReference type="NCBI Taxonomy" id="1461250"/>
    <lineage>
        <taxon>Bacteria</taxon>
        <taxon>Bacillati</taxon>
        <taxon>Actinomycetota</taxon>
        <taxon>Actinomycetes</taxon>
        <taxon>Streptosporangiales</taxon>
        <taxon>Streptosporangiaceae</taxon>
        <taxon>Streptosporangium</taxon>
    </lineage>
</organism>
<keyword evidence="1" id="KW-1133">Transmembrane helix</keyword>
<name>A0ABT9Q6A1_9ACTN</name>
<dbReference type="EMBL" id="JAUSQU010000001">
    <property type="protein sequence ID" value="MDP9842281.1"/>
    <property type="molecule type" value="Genomic_DNA"/>
</dbReference>
<keyword evidence="1" id="KW-0472">Membrane</keyword>
<comment type="caution">
    <text evidence="2">The sequence shown here is derived from an EMBL/GenBank/DDBJ whole genome shotgun (WGS) entry which is preliminary data.</text>
</comment>
<protein>
    <recommendedName>
        <fullName evidence="4">Holin</fullName>
    </recommendedName>
</protein>
<reference evidence="2 3" key="1">
    <citation type="submission" date="2023-07" db="EMBL/GenBank/DDBJ databases">
        <title>Sequencing the genomes of 1000 actinobacteria strains.</title>
        <authorList>
            <person name="Klenk H.-P."/>
        </authorList>
    </citation>
    <scope>NUCLEOTIDE SEQUENCE [LARGE SCALE GENOMIC DNA]</scope>
    <source>
        <strain evidence="2 3">DSM 46740</strain>
    </source>
</reference>
<accession>A0ABT9Q6A1</accession>
<proteinExistence type="predicted"/>
<dbReference type="RefSeq" id="WP_307556207.1">
    <property type="nucleotide sequence ID" value="NZ_JAUSQU010000001.1"/>
</dbReference>
<gene>
    <name evidence="2" type="ORF">J2853_001492</name>
</gene>
<keyword evidence="3" id="KW-1185">Reference proteome</keyword>
<evidence type="ECO:0000313" key="3">
    <source>
        <dbReference type="Proteomes" id="UP001225356"/>
    </source>
</evidence>
<keyword evidence="1" id="KW-0812">Transmembrane</keyword>